<accession>A0A346Y3F8</accession>
<dbReference type="Proteomes" id="UP000264006">
    <property type="component" value="Chromosome"/>
</dbReference>
<sequence length="37" mass="4253">MEWTEGRGARNVGTDVWEWEMERVPAGQTVGFKPLTM</sequence>
<reference evidence="1 2" key="1">
    <citation type="submission" date="2018-09" db="EMBL/GenBank/DDBJ databases">
        <title>Complete genome sequence of Euzebya sp. DY32-46 isolated from seawater of Pacific Ocean.</title>
        <authorList>
            <person name="Xu L."/>
            <person name="Wu Y.-H."/>
            <person name="Xu X.-W."/>
        </authorList>
    </citation>
    <scope>NUCLEOTIDE SEQUENCE [LARGE SCALE GENOMIC DNA]</scope>
    <source>
        <strain evidence="1 2">DY32-46</strain>
    </source>
</reference>
<dbReference type="KEGG" id="euz:DVS28_a4339"/>
<name>A0A346Y3F8_9ACTN</name>
<keyword evidence="2" id="KW-1185">Reference proteome</keyword>
<evidence type="ECO:0000313" key="2">
    <source>
        <dbReference type="Proteomes" id="UP000264006"/>
    </source>
</evidence>
<dbReference type="EMBL" id="CP031165">
    <property type="protein sequence ID" value="AXV09005.1"/>
    <property type="molecule type" value="Genomic_DNA"/>
</dbReference>
<protein>
    <submittedName>
        <fullName evidence="1">Uncharacterized protein</fullName>
    </submittedName>
</protein>
<proteinExistence type="predicted"/>
<dbReference type="AlphaFoldDB" id="A0A346Y3F8"/>
<gene>
    <name evidence="1" type="ORF">DVS28_a4339</name>
</gene>
<organism evidence="1 2">
    <name type="scientific">Euzebya pacifica</name>
    <dbReference type="NCBI Taxonomy" id="1608957"/>
    <lineage>
        <taxon>Bacteria</taxon>
        <taxon>Bacillati</taxon>
        <taxon>Actinomycetota</taxon>
        <taxon>Nitriliruptoria</taxon>
        <taxon>Euzebyales</taxon>
    </lineage>
</organism>
<evidence type="ECO:0000313" key="1">
    <source>
        <dbReference type="EMBL" id="AXV09005.1"/>
    </source>
</evidence>